<gene>
    <name evidence="1" type="ordered locus">Caci_7654</name>
</gene>
<evidence type="ECO:0008006" key="3">
    <source>
        <dbReference type="Google" id="ProtNLM"/>
    </source>
</evidence>
<dbReference type="HOGENOM" id="CLU_2664356_0_0_11"/>
<dbReference type="InterPro" id="IPR036513">
    <property type="entry name" value="STAS_dom_sf"/>
</dbReference>
<dbReference type="InParanoid" id="C7QCL5"/>
<dbReference type="EMBL" id="CP001700">
    <property type="protein sequence ID" value="ACU76478.1"/>
    <property type="molecule type" value="Genomic_DNA"/>
</dbReference>
<name>C7QCL5_CATAD</name>
<dbReference type="KEGG" id="cai:Caci_7654"/>
<organism evidence="1 2">
    <name type="scientific">Catenulispora acidiphila (strain DSM 44928 / JCM 14897 / NBRC 102108 / NRRL B-24433 / ID139908)</name>
    <dbReference type="NCBI Taxonomy" id="479433"/>
    <lineage>
        <taxon>Bacteria</taxon>
        <taxon>Bacillati</taxon>
        <taxon>Actinomycetota</taxon>
        <taxon>Actinomycetes</taxon>
        <taxon>Catenulisporales</taxon>
        <taxon>Catenulisporaceae</taxon>
        <taxon>Catenulispora</taxon>
    </lineage>
</organism>
<proteinExistence type="predicted"/>
<dbReference type="RefSeq" id="WP_015796203.1">
    <property type="nucleotide sequence ID" value="NC_013131.1"/>
</dbReference>
<dbReference type="Proteomes" id="UP000000851">
    <property type="component" value="Chromosome"/>
</dbReference>
<reference evidence="1 2" key="1">
    <citation type="journal article" date="2009" name="Stand. Genomic Sci.">
        <title>Complete genome sequence of Catenulispora acidiphila type strain (ID 139908).</title>
        <authorList>
            <person name="Copeland A."/>
            <person name="Lapidus A."/>
            <person name="Glavina Del Rio T."/>
            <person name="Nolan M."/>
            <person name="Lucas S."/>
            <person name="Chen F."/>
            <person name="Tice H."/>
            <person name="Cheng J.F."/>
            <person name="Bruce D."/>
            <person name="Goodwin L."/>
            <person name="Pitluck S."/>
            <person name="Mikhailova N."/>
            <person name="Pati A."/>
            <person name="Ivanova N."/>
            <person name="Mavromatis K."/>
            <person name="Chen A."/>
            <person name="Palaniappan K."/>
            <person name="Chain P."/>
            <person name="Land M."/>
            <person name="Hauser L."/>
            <person name="Chang Y.J."/>
            <person name="Jeffries C.D."/>
            <person name="Chertkov O."/>
            <person name="Brettin T."/>
            <person name="Detter J.C."/>
            <person name="Han C."/>
            <person name="Ali Z."/>
            <person name="Tindall B.J."/>
            <person name="Goker M."/>
            <person name="Bristow J."/>
            <person name="Eisen J.A."/>
            <person name="Markowitz V."/>
            <person name="Hugenholtz P."/>
            <person name="Kyrpides N.C."/>
            <person name="Klenk H.P."/>
        </authorList>
    </citation>
    <scope>NUCLEOTIDE SEQUENCE [LARGE SCALE GENOMIC DNA]</scope>
    <source>
        <strain evidence="2">DSM 44928 / JCM 14897 / NBRC 102108 / NRRL B-24433 / ID139908</strain>
    </source>
</reference>
<evidence type="ECO:0000313" key="2">
    <source>
        <dbReference type="Proteomes" id="UP000000851"/>
    </source>
</evidence>
<dbReference type="AlphaFoldDB" id="C7QCL5"/>
<evidence type="ECO:0000313" key="1">
    <source>
        <dbReference type="EMBL" id="ACU76478.1"/>
    </source>
</evidence>
<keyword evidence="2" id="KW-1185">Reference proteome</keyword>
<dbReference type="Gene3D" id="3.30.750.24">
    <property type="entry name" value="STAS domain"/>
    <property type="match status" value="1"/>
</dbReference>
<sequence>MGPIERYDVSSIEQPTKADLERLARRRLDARRRGRELVLTGVGARLRLLLAVTGLDEVFVIGGEGVPEGLPEPEG</sequence>
<accession>C7QCL5</accession>
<protein>
    <recommendedName>
        <fullName evidence="3">STAS domain-containing protein</fullName>
    </recommendedName>
</protein>